<proteinExistence type="predicted"/>
<accession>A0A291PG03</accession>
<evidence type="ECO:0000313" key="2">
    <source>
        <dbReference type="Proteomes" id="UP000220394"/>
    </source>
</evidence>
<gene>
    <name evidence="1" type="ORF">CIW82_06650</name>
</gene>
<protein>
    <submittedName>
        <fullName evidence="1">Uncharacterized protein</fullName>
    </submittedName>
</protein>
<dbReference type="Proteomes" id="UP000220394">
    <property type="component" value="Chromosome"/>
</dbReference>
<evidence type="ECO:0000313" key="1">
    <source>
        <dbReference type="EMBL" id="ATJ90410.1"/>
    </source>
</evidence>
<reference evidence="1 2" key="1">
    <citation type="submission" date="2017-08" db="EMBL/GenBank/DDBJ databases">
        <title>Complete Genome Sequence of Acetobacter tropicalis Oregon-R-modENCODE STRAIN BDGP1, an acetic acid bacterium isolated from Drosophila melanogaster gut.</title>
        <authorList>
            <person name="Wan K.H."/>
            <person name="Yu C."/>
            <person name="Park S."/>
            <person name="Hammonds A.S."/>
            <person name="Booth B.W."/>
            <person name="Celniker S.E."/>
        </authorList>
    </citation>
    <scope>NUCLEOTIDE SEQUENCE [LARGE SCALE GENOMIC DNA]</scope>
    <source>
        <strain evidence="1 2">BDGP1</strain>
    </source>
</reference>
<name>A0A291PG03_9PROT</name>
<dbReference type="KEGG" id="ato:CIW82_06650"/>
<organism evidence="1 2">
    <name type="scientific">Acetobacter tropicalis</name>
    <dbReference type="NCBI Taxonomy" id="104102"/>
    <lineage>
        <taxon>Bacteria</taxon>
        <taxon>Pseudomonadati</taxon>
        <taxon>Pseudomonadota</taxon>
        <taxon>Alphaproteobacteria</taxon>
        <taxon>Acetobacterales</taxon>
        <taxon>Acetobacteraceae</taxon>
        <taxon>Acetobacter</taxon>
    </lineage>
</organism>
<dbReference type="AlphaFoldDB" id="A0A291PG03"/>
<sequence length="201" mass="22480">MTDKPTGVFVRLPLSDEQVLRVLDSYTGDREDTNAAMQKTILSIGTPVDSSVPIMAHIPSGDLRNFVSEGRNHKLVTVLSKSASPAYTSLVRQSDHLAKLAERDAEIARLKADNDQLKRKLTPQFFCSDILEESSMDTRESIVEEAKGYDDDFTAFTVVEMEGYARVHRSWGFYDQKNKCHWFDTETEALKASAALKGTEA</sequence>
<dbReference type="RefSeq" id="WP_097802373.1">
    <property type="nucleotide sequence ID" value="NZ_CP022699.1"/>
</dbReference>
<dbReference type="EMBL" id="CP022699">
    <property type="protein sequence ID" value="ATJ90410.1"/>
    <property type="molecule type" value="Genomic_DNA"/>
</dbReference>